<sequence>MVESQLQSIGIGVSLGIVGLIGYYIYDAYRQSVKPSKYMLATEKMGFIGYEKSNGQRVTMEQQQEALLRIFQLAGYFTLPNIWHDLNSIQCIKNLENVFQEISAVVKFSNADQSDPRQFNAKYMRKNLFKSNNMDLQDALDLILYIIQYAYTRQIGQERYELVSPDWIITYANEYRQAARLLRLIDREYPLLNEYDGAWIAGAARIDLVQRILDFNYQIMTRNIKIDGETLVLAGEREIWVNIDGISPSIRKQLLKISQNNIDINTISLLSSTIDDSARINEGKSYMIHLAKSYNIKLNASQPFIQYQSKEECPLDRFPDRIYANYDVNETSKLTETLLSRDLLQTFSNNIANKICIIDTLAQEQIRPNTASTARDAAERLIKRILIGDYGDKKTFFILLCTNNPYIERQTLTTQRHVNGVMEKYGLIEKGYQIKIEGFGCSCKQPLIIVHSELSALIAEKWKFADLIQLFEIDYPNIENTHGDNDTTNMNLLAVIVNAFEGSHLGIREKDDIEEQFILRNDEKIIKMQVKFQSMPLLMYGNLKFVPLMRTIRFFNTAGRASRPIDDDDDDDSAIFTNEVNGYTLGYVRERSMLCIGQL</sequence>
<dbReference type="Proteomes" id="UP000663874">
    <property type="component" value="Unassembled WGS sequence"/>
</dbReference>
<evidence type="ECO:0000313" key="3">
    <source>
        <dbReference type="Proteomes" id="UP000663874"/>
    </source>
</evidence>
<keyword evidence="1" id="KW-0812">Transmembrane</keyword>
<name>A0A819AY37_9BILA</name>
<proteinExistence type="predicted"/>
<protein>
    <submittedName>
        <fullName evidence="2">Uncharacterized protein</fullName>
    </submittedName>
</protein>
<accession>A0A819AY37</accession>
<organism evidence="2 3">
    <name type="scientific">Rotaria sordida</name>
    <dbReference type="NCBI Taxonomy" id="392033"/>
    <lineage>
        <taxon>Eukaryota</taxon>
        <taxon>Metazoa</taxon>
        <taxon>Spiralia</taxon>
        <taxon>Gnathifera</taxon>
        <taxon>Rotifera</taxon>
        <taxon>Eurotatoria</taxon>
        <taxon>Bdelloidea</taxon>
        <taxon>Philodinida</taxon>
        <taxon>Philodinidae</taxon>
        <taxon>Rotaria</taxon>
    </lineage>
</organism>
<dbReference type="EMBL" id="CAJOBE010002001">
    <property type="protein sequence ID" value="CAF3791481.1"/>
    <property type="molecule type" value="Genomic_DNA"/>
</dbReference>
<keyword evidence="1" id="KW-1133">Transmembrane helix</keyword>
<gene>
    <name evidence="2" type="ORF">FNK824_LOCUS14467</name>
</gene>
<feature type="transmembrane region" description="Helical" evidence="1">
    <location>
        <begin position="6"/>
        <end position="26"/>
    </location>
</feature>
<evidence type="ECO:0000256" key="1">
    <source>
        <dbReference type="SAM" id="Phobius"/>
    </source>
</evidence>
<keyword evidence="1" id="KW-0472">Membrane</keyword>
<dbReference type="AlphaFoldDB" id="A0A819AY37"/>
<evidence type="ECO:0000313" key="2">
    <source>
        <dbReference type="EMBL" id="CAF3791481.1"/>
    </source>
</evidence>
<reference evidence="2" key="1">
    <citation type="submission" date="2021-02" db="EMBL/GenBank/DDBJ databases">
        <authorList>
            <person name="Nowell W R."/>
        </authorList>
    </citation>
    <scope>NUCLEOTIDE SEQUENCE</scope>
</reference>
<comment type="caution">
    <text evidence="2">The sequence shown here is derived from an EMBL/GenBank/DDBJ whole genome shotgun (WGS) entry which is preliminary data.</text>
</comment>